<sequence length="188" mass="20444">EDFQHHLQNVLEKLQKDPLTITADDARRLHEHFDAKDERSARIISAVEALALANQDLRTEKGGVLSLGQEGHASLLTVIEDLLAAVDANPADVTTEVLKLAQTAVSKCQKAIGQTTAPHPELEEELQEEYAKIEPKVEQGTVTKEEANHLHSLEARAHGHTEKGGLTAIAQSVAAKRERQTSVSDASN</sequence>
<protein>
    <submittedName>
        <fullName evidence="2">Uncharacterized protein</fullName>
    </submittedName>
</protein>
<feature type="non-terminal residue" evidence="2">
    <location>
        <position position="1"/>
    </location>
</feature>
<organism evidence="2 3">
    <name type="scientific">Melanomma pulvis-pyrius CBS 109.77</name>
    <dbReference type="NCBI Taxonomy" id="1314802"/>
    <lineage>
        <taxon>Eukaryota</taxon>
        <taxon>Fungi</taxon>
        <taxon>Dikarya</taxon>
        <taxon>Ascomycota</taxon>
        <taxon>Pezizomycotina</taxon>
        <taxon>Dothideomycetes</taxon>
        <taxon>Pleosporomycetidae</taxon>
        <taxon>Pleosporales</taxon>
        <taxon>Melanommataceae</taxon>
        <taxon>Melanomma</taxon>
    </lineage>
</organism>
<evidence type="ECO:0000256" key="1">
    <source>
        <dbReference type="SAM" id="MobiDB-lite"/>
    </source>
</evidence>
<gene>
    <name evidence="2" type="ORF">K505DRAFT_200847</name>
</gene>
<reference evidence="2" key="1">
    <citation type="journal article" date="2020" name="Stud. Mycol.">
        <title>101 Dothideomycetes genomes: a test case for predicting lifestyles and emergence of pathogens.</title>
        <authorList>
            <person name="Haridas S."/>
            <person name="Albert R."/>
            <person name="Binder M."/>
            <person name="Bloem J."/>
            <person name="Labutti K."/>
            <person name="Salamov A."/>
            <person name="Andreopoulos B."/>
            <person name="Baker S."/>
            <person name="Barry K."/>
            <person name="Bills G."/>
            <person name="Bluhm B."/>
            <person name="Cannon C."/>
            <person name="Castanera R."/>
            <person name="Culley D."/>
            <person name="Daum C."/>
            <person name="Ezra D."/>
            <person name="Gonzalez J."/>
            <person name="Henrissat B."/>
            <person name="Kuo A."/>
            <person name="Liang C."/>
            <person name="Lipzen A."/>
            <person name="Lutzoni F."/>
            <person name="Magnuson J."/>
            <person name="Mondo S."/>
            <person name="Nolan M."/>
            <person name="Ohm R."/>
            <person name="Pangilinan J."/>
            <person name="Park H.-J."/>
            <person name="Ramirez L."/>
            <person name="Alfaro M."/>
            <person name="Sun H."/>
            <person name="Tritt A."/>
            <person name="Yoshinaga Y."/>
            <person name="Zwiers L.-H."/>
            <person name="Turgeon B."/>
            <person name="Goodwin S."/>
            <person name="Spatafora J."/>
            <person name="Crous P."/>
            <person name="Grigoriev I."/>
        </authorList>
    </citation>
    <scope>NUCLEOTIDE SEQUENCE</scope>
    <source>
        <strain evidence="2">CBS 109.77</strain>
    </source>
</reference>
<accession>A0A6A6WRR0</accession>
<keyword evidence="3" id="KW-1185">Reference proteome</keyword>
<dbReference type="EMBL" id="MU002438">
    <property type="protein sequence ID" value="KAF2786585.1"/>
    <property type="molecule type" value="Genomic_DNA"/>
</dbReference>
<dbReference type="OrthoDB" id="2799468at2759"/>
<proteinExistence type="predicted"/>
<dbReference type="AlphaFoldDB" id="A0A6A6WRR0"/>
<feature type="region of interest" description="Disordered" evidence="1">
    <location>
        <begin position="144"/>
        <end position="188"/>
    </location>
</feature>
<name>A0A6A6WRR0_9PLEO</name>
<feature type="non-terminal residue" evidence="2">
    <location>
        <position position="188"/>
    </location>
</feature>
<feature type="compositionally biased region" description="Basic and acidic residues" evidence="1">
    <location>
        <begin position="144"/>
        <end position="163"/>
    </location>
</feature>
<dbReference type="Proteomes" id="UP000799757">
    <property type="component" value="Unassembled WGS sequence"/>
</dbReference>
<evidence type="ECO:0000313" key="2">
    <source>
        <dbReference type="EMBL" id="KAF2786585.1"/>
    </source>
</evidence>
<evidence type="ECO:0000313" key="3">
    <source>
        <dbReference type="Proteomes" id="UP000799757"/>
    </source>
</evidence>